<evidence type="ECO:0000313" key="3">
    <source>
        <dbReference type="Proteomes" id="UP001154282"/>
    </source>
</evidence>
<dbReference type="AlphaFoldDB" id="A0AAV0GPG8"/>
<feature type="region of interest" description="Disordered" evidence="1">
    <location>
        <begin position="1"/>
        <end position="61"/>
    </location>
</feature>
<comment type="caution">
    <text evidence="2">The sequence shown here is derived from an EMBL/GenBank/DDBJ whole genome shotgun (WGS) entry which is preliminary data.</text>
</comment>
<evidence type="ECO:0000256" key="1">
    <source>
        <dbReference type="SAM" id="MobiDB-lite"/>
    </source>
</evidence>
<dbReference type="EMBL" id="CAMGYJ010000002">
    <property type="protein sequence ID" value="CAI0374890.1"/>
    <property type="molecule type" value="Genomic_DNA"/>
</dbReference>
<proteinExistence type="predicted"/>
<organism evidence="2 3">
    <name type="scientific">Linum tenue</name>
    <dbReference type="NCBI Taxonomy" id="586396"/>
    <lineage>
        <taxon>Eukaryota</taxon>
        <taxon>Viridiplantae</taxon>
        <taxon>Streptophyta</taxon>
        <taxon>Embryophyta</taxon>
        <taxon>Tracheophyta</taxon>
        <taxon>Spermatophyta</taxon>
        <taxon>Magnoliopsida</taxon>
        <taxon>eudicotyledons</taxon>
        <taxon>Gunneridae</taxon>
        <taxon>Pentapetalae</taxon>
        <taxon>rosids</taxon>
        <taxon>fabids</taxon>
        <taxon>Malpighiales</taxon>
        <taxon>Linaceae</taxon>
        <taxon>Linum</taxon>
    </lineage>
</organism>
<evidence type="ECO:0000313" key="2">
    <source>
        <dbReference type="EMBL" id="CAI0374890.1"/>
    </source>
</evidence>
<feature type="compositionally biased region" description="Basic and acidic residues" evidence="1">
    <location>
        <begin position="12"/>
        <end position="61"/>
    </location>
</feature>
<gene>
    <name evidence="2" type="ORF">LITE_LOCUS385</name>
</gene>
<keyword evidence="3" id="KW-1185">Reference proteome</keyword>
<name>A0AAV0GPG8_9ROSI</name>
<feature type="compositionally biased region" description="Basic and acidic residues" evidence="1">
    <location>
        <begin position="83"/>
        <end position="103"/>
    </location>
</feature>
<sequence>MASPSAACLHPVEPRTVRRMEPKARRGAAERRTRERSRTIGAAEARRETADWAVERRTREPSRRVAAVEGRRMSRRVVAVEGRRMSRRVETVEEGRIRSRTEGGKGNQT</sequence>
<protein>
    <submittedName>
        <fullName evidence="2">Uncharacterized protein</fullName>
    </submittedName>
</protein>
<dbReference type="Proteomes" id="UP001154282">
    <property type="component" value="Unassembled WGS sequence"/>
</dbReference>
<accession>A0AAV0GPG8</accession>
<reference evidence="2" key="1">
    <citation type="submission" date="2022-08" db="EMBL/GenBank/DDBJ databases">
        <authorList>
            <person name="Gutierrez-Valencia J."/>
        </authorList>
    </citation>
    <scope>NUCLEOTIDE SEQUENCE</scope>
</reference>
<feature type="region of interest" description="Disordered" evidence="1">
    <location>
        <begin position="83"/>
        <end position="109"/>
    </location>
</feature>